<name>A0A077AUN6_9PROT</name>
<reference evidence="1 2" key="1">
    <citation type="submission" date="2014-07" db="EMBL/GenBank/DDBJ databases">
        <title>Comparative genomic insights into amoeba endosymbionts belonging to the families of Holosporaceae and Candidatus Midichloriaceae within Rickettsiales.</title>
        <authorList>
            <person name="Wang Z."/>
            <person name="Wu M."/>
        </authorList>
    </citation>
    <scope>NUCLEOTIDE SEQUENCE [LARGE SCALE GENOMIC DNA]</scope>
    <source>
        <strain evidence="1">PRA3</strain>
    </source>
</reference>
<protein>
    <submittedName>
        <fullName evidence="1">Uncharacterized protein</fullName>
    </submittedName>
</protein>
<dbReference type="AlphaFoldDB" id="A0A077AUN6"/>
<dbReference type="Proteomes" id="UP000028926">
    <property type="component" value="Chromosome"/>
</dbReference>
<evidence type="ECO:0000313" key="1">
    <source>
        <dbReference type="EMBL" id="AIK96111.1"/>
    </source>
</evidence>
<gene>
    <name evidence="1" type="ORF">ID47_04185</name>
</gene>
<dbReference type="OrthoDB" id="8489546at2"/>
<keyword evidence="2" id="KW-1185">Reference proteome</keyword>
<accession>A0A077AUN6</accession>
<proteinExistence type="predicted"/>
<dbReference type="eggNOG" id="ENOG5030CBZ">
    <property type="taxonomic scope" value="Bacteria"/>
</dbReference>
<sequence length="348" mass="39498">MPLYDPVPFENVQVQGTDWEDFWFGAGEKLQAQALEEQNNPFSLYFLGVFTFYGYAPLIRDADTEQNRRAEARRLLNEASEKHYVRATRFMLKEEFWDTPEGWNEHPITKSILETRELEILEPHSLIFQHIKINETNGSTSYKDINTLKKLLDLLPGEPEQYNQILSLWVKGLTYRLTSSKHRDSISLPATLLLSSTFASSLVLGANCISNLDKGNSNKEPYNVTIGVTQGIASVTGIVAAIANAPTILNLWYSSAYKSLDGQWTWPYKVTLLPSFYSNEEIAKQSSLIALYGVLYNKEKLLEGEALGSSAPKHYIEKLRKLALSSYQDYDQALSTVITKKEEKDFTI</sequence>
<dbReference type="EMBL" id="CP008941">
    <property type="protein sequence ID" value="AIK96111.1"/>
    <property type="molecule type" value="Genomic_DNA"/>
</dbReference>
<dbReference type="HOGENOM" id="CLU_043637_0_0_5"/>
<organism evidence="1 2">
    <name type="scientific">Candidatus Odyssella acanthamoebae</name>
    <dbReference type="NCBI Taxonomy" id="91604"/>
    <lineage>
        <taxon>Bacteria</taxon>
        <taxon>Pseudomonadati</taxon>
        <taxon>Pseudomonadota</taxon>
        <taxon>Alphaproteobacteria</taxon>
        <taxon>Holosporales</taxon>
        <taxon>Candidatus Paracaedibacteraceae</taxon>
        <taxon>Candidatus Odyssella</taxon>
    </lineage>
</organism>
<dbReference type="STRING" id="91604.ID47_04185"/>
<evidence type="ECO:0000313" key="2">
    <source>
        <dbReference type="Proteomes" id="UP000028926"/>
    </source>
</evidence>
<dbReference type="RefSeq" id="WP_038464114.1">
    <property type="nucleotide sequence ID" value="NZ_CP008941.1"/>
</dbReference>
<dbReference type="KEGG" id="paca:ID47_04185"/>